<proteinExistence type="inferred from homology"/>
<dbReference type="GO" id="GO:0006552">
    <property type="term" value="P:L-leucine catabolic process"/>
    <property type="evidence" value="ECO:0007669"/>
    <property type="project" value="TreeGrafter"/>
</dbReference>
<comment type="catalytic activity">
    <reaction evidence="6">
        <text>(3S)-3-hydroxy-3-methylglutaryl-CoA = acetoacetate + acetyl-CoA</text>
        <dbReference type="Rhea" id="RHEA:24404"/>
        <dbReference type="ChEBI" id="CHEBI:13705"/>
        <dbReference type="ChEBI" id="CHEBI:43074"/>
        <dbReference type="ChEBI" id="CHEBI:57288"/>
        <dbReference type="EC" id="4.1.3.4"/>
    </reaction>
</comment>
<dbReference type="Pfam" id="PF00682">
    <property type="entry name" value="HMGL-like"/>
    <property type="match status" value="1"/>
</dbReference>
<evidence type="ECO:0000256" key="6">
    <source>
        <dbReference type="ARBA" id="ARBA00049877"/>
    </source>
</evidence>
<dbReference type="InterPro" id="IPR013785">
    <property type="entry name" value="Aldolase_TIM"/>
</dbReference>
<dbReference type="EC" id="4.1.3.4" evidence="3"/>
<evidence type="ECO:0000256" key="3">
    <source>
        <dbReference type="ARBA" id="ARBA00012910"/>
    </source>
</evidence>
<dbReference type="Gene3D" id="3.20.20.70">
    <property type="entry name" value="Aldolase class I"/>
    <property type="match status" value="1"/>
</dbReference>
<dbReference type="UniPathway" id="UPA00896">
    <property type="reaction ID" value="UER00863"/>
</dbReference>
<dbReference type="PANTHER" id="PTHR42738">
    <property type="entry name" value="HYDROXYMETHYLGLUTARYL-COA LYASE"/>
    <property type="match status" value="1"/>
</dbReference>
<comment type="caution">
    <text evidence="8">The sequence shown here is derived from an EMBL/GenBank/DDBJ whole genome shotgun (WGS) entry which is preliminary data.</text>
</comment>
<gene>
    <name evidence="8" type="ORF">INT43_008935</name>
</gene>
<name>A0A8H7PW17_MORIS</name>
<reference evidence="8" key="1">
    <citation type="submission" date="2020-12" db="EMBL/GenBank/DDBJ databases">
        <title>Metabolic potential, ecology and presence of endohyphal bacteria is reflected in genomic diversity of Mucoromycotina.</title>
        <authorList>
            <person name="Muszewska A."/>
            <person name="Okrasinska A."/>
            <person name="Steczkiewicz K."/>
            <person name="Drgas O."/>
            <person name="Orlowska M."/>
            <person name="Perlinska-Lenart U."/>
            <person name="Aleksandrzak-Piekarczyk T."/>
            <person name="Szatraj K."/>
            <person name="Zielenkiewicz U."/>
            <person name="Pilsyk S."/>
            <person name="Malc E."/>
            <person name="Mieczkowski P."/>
            <person name="Kruszewska J.S."/>
            <person name="Biernat P."/>
            <person name="Pawlowska J."/>
        </authorList>
    </citation>
    <scope>NUCLEOTIDE SEQUENCE</scope>
    <source>
        <strain evidence="8">WA0000067209</strain>
    </source>
</reference>
<evidence type="ECO:0000256" key="5">
    <source>
        <dbReference type="ARBA" id="ARBA00023239"/>
    </source>
</evidence>
<evidence type="ECO:0000256" key="2">
    <source>
        <dbReference type="ARBA" id="ARBA00009405"/>
    </source>
</evidence>
<evidence type="ECO:0000256" key="1">
    <source>
        <dbReference type="ARBA" id="ARBA00005143"/>
    </source>
</evidence>
<dbReference type="EMBL" id="JAEPQZ010000005">
    <property type="protein sequence ID" value="KAG2181352.1"/>
    <property type="molecule type" value="Genomic_DNA"/>
</dbReference>
<comment type="similarity">
    <text evidence="2">Belongs to the HMG-CoA lyase family.</text>
</comment>
<dbReference type="PROSITE" id="PS50991">
    <property type="entry name" value="PYR_CT"/>
    <property type="match status" value="1"/>
</dbReference>
<organism evidence="8 9">
    <name type="scientific">Mortierella isabellina</name>
    <name type="common">Filamentous fungus</name>
    <name type="synonym">Umbelopsis isabellina</name>
    <dbReference type="NCBI Taxonomy" id="91625"/>
    <lineage>
        <taxon>Eukaryota</taxon>
        <taxon>Fungi</taxon>
        <taxon>Fungi incertae sedis</taxon>
        <taxon>Mucoromycota</taxon>
        <taxon>Mucoromycotina</taxon>
        <taxon>Umbelopsidomycetes</taxon>
        <taxon>Umbelopsidales</taxon>
        <taxon>Umbelopsidaceae</taxon>
        <taxon>Umbelopsis</taxon>
    </lineage>
</organism>
<evidence type="ECO:0000313" key="8">
    <source>
        <dbReference type="EMBL" id="KAG2181352.1"/>
    </source>
</evidence>
<dbReference type="GO" id="GO:0046872">
    <property type="term" value="F:metal ion binding"/>
    <property type="evidence" value="ECO:0007669"/>
    <property type="project" value="UniProtKB-KW"/>
</dbReference>
<keyword evidence="4" id="KW-0479">Metal-binding</keyword>
<dbReference type="Proteomes" id="UP000654370">
    <property type="component" value="Unassembled WGS sequence"/>
</dbReference>
<accession>A0A8H7PW17</accession>
<dbReference type="InterPro" id="IPR043594">
    <property type="entry name" value="HMGL"/>
</dbReference>
<evidence type="ECO:0000313" key="9">
    <source>
        <dbReference type="Proteomes" id="UP000654370"/>
    </source>
</evidence>
<sequence>MLKFANIARSNLLRQMPQRSFASVATSNKIKLVEVGPRDGLQNEKQVIPSEVKIELINKLSNVGLTSIEATSFVSPKWVPQMADARQVLTSITQKPDISYPVLAPNVKGLEAAIEAGAKEVAVFSAASETFNKKNTNCTMEESMNRVEAIMEVARKNNVKIRGYVSCVVGCPYEGPVSPQVVADMSKRLLDMGCYEISLGDTIGVGTPGSISNMLEAVLKVAPVDKLAVHTHDTYGQALANILCSLDYGIRTFDSSIAGLGGCPYAPGAKGNVATEDVVYMLHGSGYDTGINLDELIHIGDWISQKLGRSTGSRAGSALLLAEQRQQQLKAKL</sequence>
<dbReference type="FunFam" id="3.20.20.70:FF:000201">
    <property type="entry name" value="Hydroxymethylglutaryl-CoA lyase"/>
    <property type="match status" value="1"/>
</dbReference>
<dbReference type="SUPFAM" id="SSF51569">
    <property type="entry name" value="Aldolase"/>
    <property type="match status" value="1"/>
</dbReference>
<dbReference type="PANTHER" id="PTHR42738:SF7">
    <property type="entry name" value="HYDROXYMETHYLGLUTARYL-COA LYASE"/>
    <property type="match status" value="1"/>
</dbReference>
<evidence type="ECO:0000256" key="4">
    <source>
        <dbReference type="ARBA" id="ARBA00022723"/>
    </source>
</evidence>
<evidence type="ECO:0000259" key="7">
    <source>
        <dbReference type="PROSITE" id="PS50991"/>
    </source>
</evidence>
<dbReference type="InterPro" id="IPR000891">
    <property type="entry name" value="PYR_CT"/>
</dbReference>
<dbReference type="NCBIfam" id="NF004283">
    <property type="entry name" value="PRK05692.1"/>
    <property type="match status" value="1"/>
</dbReference>
<dbReference type="CDD" id="cd07938">
    <property type="entry name" value="DRE_TIM_HMGL"/>
    <property type="match status" value="1"/>
</dbReference>
<dbReference type="GO" id="GO:0004419">
    <property type="term" value="F:hydroxymethylglutaryl-CoA lyase activity"/>
    <property type="evidence" value="ECO:0007669"/>
    <property type="project" value="UniProtKB-EC"/>
</dbReference>
<feature type="domain" description="Pyruvate carboxyltransferase" evidence="7">
    <location>
        <begin position="30"/>
        <end position="297"/>
    </location>
</feature>
<protein>
    <recommendedName>
        <fullName evidence="3">hydroxymethylglutaryl-CoA lyase</fullName>
        <ecNumber evidence="3">4.1.3.4</ecNumber>
    </recommendedName>
</protein>
<keyword evidence="5" id="KW-0456">Lyase</keyword>
<dbReference type="GO" id="GO:0046951">
    <property type="term" value="P:ketone body biosynthetic process"/>
    <property type="evidence" value="ECO:0007669"/>
    <property type="project" value="TreeGrafter"/>
</dbReference>
<keyword evidence="9" id="KW-1185">Reference proteome</keyword>
<dbReference type="OrthoDB" id="1905920at2759"/>
<dbReference type="AlphaFoldDB" id="A0A8H7PW17"/>
<comment type="pathway">
    <text evidence="1">Metabolic intermediate metabolism; (S)-3-hydroxy-3-methylglutaryl-CoA degradation; acetoacetate from (S)-3-hydroxy-3-methylglutaryl-CoA: step 1/1.</text>
</comment>